<evidence type="ECO:0000256" key="1">
    <source>
        <dbReference type="PROSITE-ProRule" id="PRU00176"/>
    </source>
</evidence>
<dbReference type="SUPFAM" id="SSF54928">
    <property type="entry name" value="RNA-binding domain, RBD"/>
    <property type="match status" value="1"/>
</dbReference>
<keyword evidence="1" id="KW-0694">RNA-binding</keyword>
<dbReference type="RefSeq" id="XP_064770861.1">
    <property type="nucleotide sequence ID" value="XM_064911500.1"/>
</dbReference>
<dbReference type="PANTHER" id="PTHR48034">
    <property type="entry name" value="TRANSFORMER-2 SEX-DETERMINING PROTEIN-RELATED"/>
    <property type="match status" value="1"/>
</dbReference>
<gene>
    <name evidence="4" type="ORF">BZA70DRAFT_27156</name>
</gene>
<dbReference type="InterPro" id="IPR035979">
    <property type="entry name" value="RBD_domain_sf"/>
</dbReference>
<feature type="compositionally biased region" description="Low complexity" evidence="2">
    <location>
        <begin position="358"/>
        <end position="378"/>
    </location>
</feature>
<dbReference type="PROSITE" id="PS50102">
    <property type="entry name" value="RRM"/>
    <property type="match status" value="1"/>
</dbReference>
<dbReference type="Pfam" id="PF00076">
    <property type="entry name" value="RRM_1"/>
    <property type="match status" value="1"/>
</dbReference>
<dbReference type="Proteomes" id="UP001498771">
    <property type="component" value="Unassembled WGS sequence"/>
</dbReference>
<feature type="compositionally biased region" description="Basic and acidic residues" evidence="2">
    <location>
        <begin position="227"/>
        <end position="256"/>
    </location>
</feature>
<feature type="domain" description="RRM" evidence="3">
    <location>
        <begin position="64"/>
        <end position="141"/>
    </location>
</feature>
<dbReference type="InterPro" id="IPR000504">
    <property type="entry name" value="RRM_dom"/>
</dbReference>
<feature type="region of interest" description="Disordered" evidence="2">
    <location>
        <begin position="1"/>
        <end position="61"/>
    </location>
</feature>
<comment type="caution">
    <text evidence="4">The sequence shown here is derived from an EMBL/GenBank/DDBJ whole genome shotgun (WGS) entry which is preliminary data.</text>
</comment>
<sequence length="401" mass="45740">MSDTSEPRRSQSPETFDQTYDVQPPADDNDDPQSYDNYNADAASQSYEQYNTETANASENPPSVNLFVSGLHPKIDEQEFKAMFDKYAAISAHIMKDPHTRESRGFGFIGFPDIDAATSAKSEMQGIVVEGRSIQIEFAKRNRPRTPTPGKYFGQVVRGGRGDFRGRGGRFPSSFDDRGGGSFGGRPRYDDRPYARHDDRDYHRHHSRHEDVYREREPVRSVVAGRPDYRDRLPVAPARYDDRREYDDRRSYDRRPPSAPYSDRYDRGAYPDRDHDRRRDYSDRPARGYHAGPSYDRPPYPDRGGAPYSHERDYPDRPAYPSRGGYADRADYPPQRPAYDPRDAPRESASYRDPYPPSSSSSSRAPPAIPTGPAGAYPDYPPTGPRASGPRYDSYRGSRRY</sequence>
<dbReference type="GeneID" id="90037012"/>
<dbReference type="EMBL" id="JBBJBU010000001">
    <property type="protein sequence ID" value="KAK7207828.1"/>
    <property type="molecule type" value="Genomic_DNA"/>
</dbReference>
<proteinExistence type="predicted"/>
<feature type="region of interest" description="Disordered" evidence="2">
    <location>
        <begin position="142"/>
        <end position="401"/>
    </location>
</feature>
<protein>
    <recommendedName>
        <fullName evidence="3">RRM domain-containing protein</fullName>
    </recommendedName>
</protein>
<feature type="compositionally biased region" description="Basic and acidic residues" evidence="2">
    <location>
        <begin position="1"/>
        <end position="11"/>
    </location>
</feature>
<feature type="compositionally biased region" description="Basic and acidic residues" evidence="2">
    <location>
        <begin position="263"/>
        <end position="286"/>
    </location>
</feature>
<dbReference type="InterPro" id="IPR012677">
    <property type="entry name" value="Nucleotide-bd_a/b_plait_sf"/>
</dbReference>
<evidence type="ECO:0000313" key="5">
    <source>
        <dbReference type="Proteomes" id="UP001498771"/>
    </source>
</evidence>
<feature type="compositionally biased region" description="Basic and acidic residues" evidence="2">
    <location>
        <begin position="339"/>
        <end position="350"/>
    </location>
</feature>
<dbReference type="InterPro" id="IPR050441">
    <property type="entry name" value="RBM"/>
</dbReference>
<dbReference type="Gene3D" id="3.30.70.330">
    <property type="match status" value="1"/>
</dbReference>
<accession>A0ABR1FFN0</accession>
<feature type="compositionally biased region" description="Basic and acidic residues" evidence="2">
    <location>
        <begin position="187"/>
        <end position="219"/>
    </location>
</feature>
<reference evidence="4 5" key="1">
    <citation type="submission" date="2024-03" db="EMBL/GenBank/DDBJ databases">
        <title>Genome-scale model development and genomic sequencing of the oleaginous clade Lipomyces.</title>
        <authorList>
            <consortium name="Lawrence Berkeley National Laboratory"/>
            <person name="Czajka J.J."/>
            <person name="Han Y."/>
            <person name="Kim J."/>
            <person name="Mondo S.J."/>
            <person name="Hofstad B.A."/>
            <person name="Robles A."/>
            <person name="Haridas S."/>
            <person name="Riley R."/>
            <person name="LaButti K."/>
            <person name="Pangilinan J."/>
            <person name="Andreopoulos W."/>
            <person name="Lipzen A."/>
            <person name="Yan J."/>
            <person name="Wang M."/>
            <person name="Ng V."/>
            <person name="Grigoriev I.V."/>
            <person name="Spatafora J.W."/>
            <person name="Magnuson J.K."/>
            <person name="Baker S.E."/>
            <person name="Pomraning K.R."/>
        </authorList>
    </citation>
    <scope>NUCLEOTIDE SEQUENCE [LARGE SCALE GENOMIC DNA]</scope>
    <source>
        <strain evidence="4 5">Phaff 52-87</strain>
    </source>
</reference>
<feature type="compositionally biased region" description="Polar residues" evidence="2">
    <location>
        <begin position="12"/>
        <end position="21"/>
    </location>
</feature>
<organism evidence="4 5">
    <name type="scientific">Myxozyma melibiosi</name>
    <dbReference type="NCBI Taxonomy" id="54550"/>
    <lineage>
        <taxon>Eukaryota</taxon>
        <taxon>Fungi</taxon>
        <taxon>Dikarya</taxon>
        <taxon>Ascomycota</taxon>
        <taxon>Saccharomycotina</taxon>
        <taxon>Lipomycetes</taxon>
        <taxon>Lipomycetales</taxon>
        <taxon>Lipomycetaceae</taxon>
        <taxon>Myxozyma</taxon>
    </lineage>
</organism>
<keyword evidence="5" id="KW-1185">Reference proteome</keyword>
<evidence type="ECO:0000259" key="3">
    <source>
        <dbReference type="PROSITE" id="PS50102"/>
    </source>
</evidence>
<name>A0ABR1FFN0_9ASCO</name>
<feature type="compositionally biased region" description="Polar residues" evidence="2">
    <location>
        <begin position="34"/>
        <end position="61"/>
    </location>
</feature>
<dbReference type="SMART" id="SM00360">
    <property type="entry name" value="RRM"/>
    <property type="match status" value="1"/>
</dbReference>
<evidence type="ECO:0000313" key="4">
    <source>
        <dbReference type="EMBL" id="KAK7207828.1"/>
    </source>
</evidence>
<evidence type="ECO:0000256" key="2">
    <source>
        <dbReference type="SAM" id="MobiDB-lite"/>
    </source>
</evidence>